<evidence type="ECO:0000256" key="7">
    <source>
        <dbReference type="RuleBase" id="RU363032"/>
    </source>
</evidence>
<proteinExistence type="inferred from homology"/>
<keyword evidence="10" id="KW-1185">Reference proteome</keyword>
<keyword evidence="2 7" id="KW-0813">Transport</keyword>
<dbReference type="CDD" id="cd06261">
    <property type="entry name" value="TM_PBP2"/>
    <property type="match status" value="1"/>
</dbReference>
<dbReference type="InterPro" id="IPR000515">
    <property type="entry name" value="MetI-like"/>
</dbReference>
<keyword evidence="6 7" id="KW-0472">Membrane</keyword>
<accession>A0ABR8YXL5</accession>
<evidence type="ECO:0000256" key="6">
    <source>
        <dbReference type="ARBA" id="ARBA00023136"/>
    </source>
</evidence>
<keyword evidence="5 7" id="KW-1133">Transmembrane helix</keyword>
<evidence type="ECO:0000256" key="3">
    <source>
        <dbReference type="ARBA" id="ARBA00022475"/>
    </source>
</evidence>
<evidence type="ECO:0000259" key="8">
    <source>
        <dbReference type="PROSITE" id="PS50928"/>
    </source>
</evidence>
<dbReference type="SUPFAM" id="SSF161098">
    <property type="entry name" value="MetI-like"/>
    <property type="match status" value="1"/>
</dbReference>
<dbReference type="Proteomes" id="UP000661894">
    <property type="component" value="Unassembled WGS sequence"/>
</dbReference>
<dbReference type="InterPro" id="IPR043429">
    <property type="entry name" value="ArtM/GltK/GlnP/TcyL/YhdX-like"/>
</dbReference>
<dbReference type="PANTHER" id="PTHR30614:SF21">
    <property type="entry name" value="AMINO ACID ABC TRANSPORTER PERMEASE"/>
    <property type="match status" value="1"/>
</dbReference>
<dbReference type="EMBL" id="JACSPO010000001">
    <property type="protein sequence ID" value="MBD8060822.1"/>
    <property type="molecule type" value="Genomic_DNA"/>
</dbReference>
<sequence>MSDVSTVLYDAPGPVTRRRQRLLSALAGLLILAILAWGLYAMYRNDIFNDRWLVLVDPPRGQSVQNVWWDSLLWGGLIQGTLKAAALAMPLAGLLALVLVILRTTPRRAVRTPTTGLIELFRGLPVLVLMMFGYFVFGFSPFASVVFGLVIYNAAIVAEILRAGLSSIAKGQGEAGLAIGLSWFQNFFIIMLPQAVRVMLPSLIAQLVVLLKDTSIGFIIAYHELLRASQLNYNFFGNESRLPFFVATLAIYLTLNFTLTRVAIVVERRLRQRGQKVEKPGARVAAR</sequence>
<evidence type="ECO:0000256" key="2">
    <source>
        <dbReference type="ARBA" id="ARBA00022448"/>
    </source>
</evidence>
<feature type="transmembrane region" description="Helical" evidence="7">
    <location>
        <begin position="22"/>
        <end position="43"/>
    </location>
</feature>
<feature type="transmembrane region" description="Helical" evidence="7">
    <location>
        <begin position="84"/>
        <end position="102"/>
    </location>
</feature>
<feature type="transmembrane region" description="Helical" evidence="7">
    <location>
        <begin position="175"/>
        <end position="196"/>
    </location>
</feature>
<dbReference type="Pfam" id="PF00528">
    <property type="entry name" value="BPD_transp_1"/>
    <property type="match status" value="1"/>
</dbReference>
<evidence type="ECO:0000256" key="4">
    <source>
        <dbReference type="ARBA" id="ARBA00022692"/>
    </source>
</evidence>
<keyword evidence="3" id="KW-1003">Cell membrane</keyword>
<dbReference type="NCBIfam" id="TIGR01726">
    <property type="entry name" value="HEQRo_perm_3TM"/>
    <property type="match status" value="1"/>
</dbReference>
<feature type="domain" description="ABC transmembrane type-1" evidence="8">
    <location>
        <begin position="78"/>
        <end position="263"/>
    </location>
</feature>
<comment type="subcellular location">
    <subcellularLocation>
        <location evidence="1 7">Cell membrane</location>
        <topology evidence="1 7">Multi-pass membrane protein</topology>
    </subcellularLocation>
</comment>
<evidence type="ECO:0000313" key="10">
    <source>
        <dbReference type="Proteomes" id="UP000661894"/>
    </source>
</evidence>
<reference evidence="9 10" key="1">
    <citation type="submission" date="2020-08" db="EMBL/GenBank/DDBJ databases">
        <title>A Genomic Blueprint of the Chicken Gut Microbiome.</title>
        <authorList>
            <person name="Gilroy R."/>
            <person name="Ravi A."/>
            <person name="Getino M."/>
            <person name="Pursley I."/>
            <person name="Horton D.L."/>
            <person name="Alikhan N.-F."/>
            <person name="Baker D."/>
            <person name="Gharbi K."/>
            <person name="Hall N."/>
            <person name="Watson M."/>
            <person name="Adriaenssens E.M."/>
            <person name="Foster-Nyarko E."/>
            <person name="Jarju S."/>
            <person name="Secka A."/>
            <person name="Antonio M."/>
            <person name="Oren A."/>
            <person name="Chaudhuri R."/>
            <person name="La Ragione R.M."/>
            <person name="Hildebrand F."/>
            <person name="Pallen M.J."/>
        </authorList>
    </citation>
    <scope>NUCLEOTIDE SEQUENCE [LARGE SCALE GENOMIC DNA]</scope>
    <source>
        <strain evidence="9 10">Sa1BUA1</strain>
    </source>
</reference>
<protein>
    <submittedName>
        <fullName evidence="9">Amino acid ABC transporter permease</fullName>
    </submittedName>
</protein>
<name>A0ABR8YXL5_9MICO</name>
<dbReference type="Gene3D" id="1.10.3720.10">
    <property type="entry name" value="MetI-like"/>
    <property type="match status" value="1"/>
</dbReference>
<dbReference type="PROSITE" id="PS50928">
    <property type="entry name" value="ABC_TM1"/>
    <property type="match status" value="1"/>
</dbReference>
<evidence type="ECO:0000313" key="9">
    <source>
        <dbReference type="EMBL" id="MBD8060822.1"/>
    </source>
</evidence>
<dbReference type="RefSeq" id="WP_251837984.1">
    <property type="nucleotide sequence ID" value="NZ_JACSPO010000001.1"/>
</dbReference>
<feature type="transmembrane region" description="Helical" evidence="7">
    <location>
        <begin position="242"/>
        <end position="266"/>
    </location>
</feature>
<evidence type="ECO:0000256" key="5">
    <source>
        <dbReference type="ARBA" id="ARBA00022989"/>
    </source>
</evidence>
<evidence type="ECO:0000256" key="1">
    <source>
        <dbReference type="ARBA" id="ARBA00004651"/>
    </source>
</evidence>
<dbReference type="InterPro" id="IPR010065">
    <property type="entry name" value="AA_ABC_transptr_permease_3TM"/>
</dbReference>
<gene>
    <name evidence="9" type="ORF">H9624_00610</name>
</gene>
<dbReference type="PANTHER" id="PTHR30614">
    <property type="entry name" value="MEMBRANE COMPONENT OF AMINO ACID ABC TRANSPORTER"/>
    <property type="match status" value="1"/>
</dbReference>
<feature type="transmembrane region" description="Helical" evidence="7">
    <location>
        <begin position="123"/>
        <end position="155"/>
    </location>
</feature>
<comment type="similarity">
    <text evidence="7">Belongs to the binding-protein-dependent transport system permease family.</text>
</comment>
<keyword evidence="4 7" id="KW-0812">Transmembrane</keyword>
<organism evidence="9 10">
    <name type="scientific">Oceanitalea stevensii</name>
    <dbReference type="NCBI Taxonomy" id="2763072"/>
    <lineage>
        <taxon>Bacteria</taxon>
        <taxon>Bacillati</taxon>
        <taxon>Actinomycetota</taxon>
        <taxon>Actinomycetes</taxon>
        <taxon>Micrococcales</taxon>
        <taxon>Bogoriellaceae</taxon>
        <taxon>Georgenia</taxon>
    </lineage>
</organism>
<dbReference type="InterPro" id="IPR035906">
    <property type="entry name" value="MetI-like_sf"/>
</dbReference>
<comment type="caution">
    <text evidence="9">The sequence shown here is derived from an EMBL/GenBank/DDBJ whole genome shotgun (WGS) entry which is preliminary data.</text>
</comment>